<reference evidence="1 2" key="1">
    <citation type="submission" date="2017-08" db="EMBL/GenBank/DDBJ databases">
        <title>Infants hospitalized years apart are colonized by the same room-sourced microbial strains.</title>
        <authorList>
            <person name="Brooks B."/>
            <person name="Olm M.R."/>
            <person name="Firek B.A."/>
            <person name="Baker R."/>
            <person name="Thomas B.C."/>
            <person name="Morowitz M.J."/>
            <person name="Banfield J.F."/>
        </authorList>
    </citation>
    <scope>NUCLEOTIDE SEQUENCE [LARGE SCALE GENOMIC DNA]</scope>
    <source>
        <strain evidence="1">S2_005_003_R2_41</strain>
    </source>
</reference>
<name>A0A2W5QKY0_VARPD</name>
<dbReference type="Proteomes" id="UP000249135">
    <property type="component" value="Unassembled WGS sequence"/>
</dbReference>
<evidence type="ECO:0000313" key="1">
    <source>
        <dbReference type="EMBL" id="PZQ77928.1"/>
    </source>
</evidence>
<dbReference type="AlphaFoldDB" id="A0A2W5QKY0"/>
<accession>A0A2W5QKY0</accession>
<proteinExistence type="predicted"/>
<dbReference type="SUPFAM" id="SSF53955">
    <property type="entry name" value="Lysozyme-like"/>
    <property type="match status" value="1"/>
</dbReference>
<sequence>MTVTLPQLIASTGAREDRARAALDGINAAMEQYGIDTPARIGMFLANVGHETGGLKWLQEIWGPTSAQLRYEGRQDLGNTKPGDGKRFMGRGMFQTTGRANYRRLTERLRARLPQAEVPDFEATPELLALPAWAALSAADYVDMRGLNRFADRGAFLDYVKGVNGGTNGLEDRMRLWAAAQRVLA</sequence>
<dbReference type="Gene3D" id="1.10.530.10">
    <property type="match status" value="1"/>
</dbReference>
<dbReference type="PANTHER" id="PTHR34408">
    <property type="entry name" value="FAMILY PROTEIN, PUTATIVE-RELATED"/>
    <property type="match status" value="1"/>
</dbReference>
<dbReference type="InterPro" id="IPR023346">
    <property type="entry name" value="Lysozyme-like_dom_sf"/>
</dbReference>
<organism evidence="1 2">
    <name type="scientific">Variovorax paradoxus</name>
    <dbReference type="NCBI Taxonomy" id="34073"/>
    <lineage>
        <taxon>Bacteria</taxon>
        <taxon>Pseudomonadati</taxon>
        <taxon>Pseudomonadota</taxon>
        <taxon>Betaproteobacteria</taxon>
        <taxon>Burkholderiales</taxon>
        <taxon>Comamonadaceae</taxon>
        <taxon>Variovorax</taxon>
    </lineage>
</organism>
<dbReference type="EMBL" id="QFPP01000007">
    <property type="protein sequence ID" value="PZQ77928.1"/>
    <property type="molecule type" value="Genomic_DNA"/>
</dbReference>
<dbReference type="PANTHER" id="PTHR34408:SF2">
    <property type="entry name" value="CELL WALL-BINDING PROTEIN YWSB"/>
    <property type="match status" value="1"/>
</dbReference>
<comment type="caution">
    <text evidence="1">The sequence shown here is derived from an EMBL/GenBank/DDBJ whole genome shotgun (WGS) entry which is preliminary data.</text>
</comment>
<gene>
    <name evidence="1" type="ORF">DI563_01865</name>
</gene>
<dbReference type="InterPro" id="IPR052354">
    <property type="entry name" value="Cell_Wall_Dynamics_Protein"/>
</dbReference>
<evidence type="ECO:0000313" key="2">
    <source>
        <dbReference type="Proteomes" id="UP000249135"/>
    </source>
</evidence>
<protein>
    <submittedName>
        <fullName evidence="1">Chitinase</fullName>
    </submittedName>
</protein>